<evidence type="ECO:0008006" key="9">
    <source>
        <dbReference type="Google" id="ProtNLM"/>
    </source>
</evidence>
<dbReference type="AlphaFoldDB" id="A0A5R8QGB1"/>
<comment type="subcellular location">
    <subcellularLocation>
        <location evidence="1">Membrane</location>
    </subcellularLocation>
</comment>
<comment type="similarity">
    <text evidence="2">Belongs to the glycosyltransferase 28 family.</text>
</comment>
<evidence type="ECO:0000256" key="4">
    <source>
        <dbReference type="ARBA" id="ARBA00022679"/>
    </source>
</evidence>
<dbReference type="GO" id="GO:0009247">
    <property type="term" value="P:glycolipid biosynthetic process"/>
    <property type="evidence" value="ECO:0007669"/>
    <property type="project" value="InterPro"/>
</dbReference>
<organism evidence="7 8">
    <name type="scientific">Culicoidibacter larvae</name>
    <dbReference type="NCBI Taxonomy" id="2579976"/>
    <lineage>
        <taxon>Bacteria</taxon>
        <taxon>Bacillati</taxon>
        <taxon>Bacillota</taxon>
        <taxon>Culicoidibacteria</taxon>
        <taxon>Culicoidibacterales</taxon>
        <taxon>Culicoidibacteraceae</taxon>
        <taxon>Culicoidibacter</taxon>
    </lineage>
</organism>
<evidence type="ECO:0000256" key="2">
    <source>
        <dbReference type="ARBA" id="ARBA00006962"/>
    </source>
</evidence>
<dbReference type="InterPro" id="IPR050519">
    <property type="entry name" value="Glycosyltransf_28_UgtP"/>
</dbReference>
<keyword evidence="4" id="KW-0808">Transferase</keyword>
<evidence type="ECO:0000256" key="3">
    <source>
        <dbReference type="ARBA" id="ARBA00022676"/>
    </source>
</evidence>
<dbReference type="Proteomes" id="UP000306912">
    <property type="component" value="Unassembled WGS sequence"/>
</dbReference>
<dbReference type="InParanoid" id="A0A5R8QGB1"/>
<feature type="domain" description="Diacylglycerol glucosyltransferase N-terminal" evidence="6">
    <location>
        <begin position="37"/>
        <end position="200"/>
    </location>
</feature>
<dbReference type="PANTHER" id="PTHR43025">
    <property type="entry name" value="MONOGALACTOSYLDIACYLGLYCEROL SYNTHASE"/>
    <property type="match status" value="1"/>
</dbReference>
<evidence type="ECO:0000313" key="7">
    <source>
        <dbReference type="EMBL" id="TLG77079.1"/>
    </source>
</evidence>
<evidence type="ECO:0000259" key="6">
    <source>
        <dbReference type="Pfam" id="PF06925"/>
    </source>
</evidence>
<dbReference type="Pfam" id="PF06925">
    <property type="entry name" value="MGDG_synth"/>
    <property type="match status" value="1"/>
</dbReference>
<dbReference type="PANTHER" id="PTHR43025:SF3">
    <property type="entry name" value="MONOGALACTOSYLDIACYLGLYCEROL SYNTHASE 1, CHLOROPLASTIC"/>
    <property type="match status" value="1"/>
</dbReference>
<evidence type="ECO:0000259" key="5">
    <source>
        <dbReference type="Pfam" id="PF04101"/>
    </source>
</evidence>
<protein>
    <recommendedName>
        <fullName evidence="9">Glycosyltransferase</fullName>
    </recommendedName>
</protein>
<name>A0A5R8QGB1_9FIRM</name>
<feature type="domain" description="Glycosyl transferase family 28 C-terminal" evidence="5">
    <location>
        <begin position="244"/>
        <end position="348"/>
    </location>
</feature>
<dbReference type="InterPro" id="IPR007235">
    <property type="entry name" value="Glyco_trans_28_C"/>
</dbReference>
<accession>A0A5R8QGB1</accession>
<dbReference type="OrthoDB" id="9815663at2"/>
<reference evidence="7 8" key="1">
    <citation type="submission" date="2019-05" db="EMBL/GenBank/DDBJ databases">
        <title>Culicoidintestinum kansasii gen. nov., sp. nov. from the gastrointestinal tract of the biting midge, Culicoides sonorensis.</title>
        <authorList>
            <person name="Neupane S."/>
            <person name="Ghosh A."/>
            <person name="Gunther S."/>
            <person name="Martin K."/>
            <person name="Zurek L."/>
        </authorList>
    </citation>
    <scope>NUCLEOTIDE SEQUENCE [LARGE SCALE GENOMIC DNA]</scope>
    <source>
        <strain evidence="7 8">CS-1</strain>
    </source>
</reference>
<proteinExistence type="inferred from homology"/>
<dbReference type="EMBL" id="VBWP01000001">
    <property type="protein sequence ID" value="TLG77079.1"/>
    <property type="molecule type" value="Genomic_DNA"/>
</dbReference>
<dbReference type="GO" id="GO:0016020">
    <property type="term" value="C:membrane"/>
    <property type="evidence" value="ECO:0007669"/>
    <property type="project" value="UniProtKB-SubCell"/>
</dbReference>
<keyword evidence="3" id="KW-0328">Glycosyltransferase</keyword>
<gene>
    <name evidence="7" type="ORF">FEZ08_00240</name>
</gene>
<comment type="caution">
    <text evidence="7">The sequence shown here is derived from an EMBL/GenBank/DDBJ whole genome shotgun (WGS) entry which is preliminary data.</text>
</comment>
<dbReference type="SUPFAM" id="SSF53756">
    <property type="entry name" value="UDP-Glycosyltransferase/glycogen phosphorylase"/>
    <property type="match status" value="1"/>
</dbReference>
<keyword evidence="8" id="KW-1185">Reference proteome</keyword>
<dbReference type="Gene3D" id="3.40.50.2000">
    <property type="entry name" value="Glycogen Phosphorylase B"/>
    <property type="match status" value="1"/>
</dbReference>
<sequence length="396" mass="44309">MLITLKIVGQFWQKKIRGVNLTKPRILIATAPFGNGHLQAANTLKAAFEANGCEVMCYDSATELHPYITRMTQDGYKQMYRTWLHSIYKMSYNFVGTPPILPISRFVLRTGRLKPAMSQIKAFNADAVIGTFPVPDFFNLAKTQMINIPVYMLITDYTAHPLWFDSHVKRYFIADERIKQMVPKRLAGQNLEFEVTGIPVRPQFEETPDVEQVYAQYGMNPEHKHILFMAGANNVMPNFGPCLETVLENEGIDIIFIAGRNKSLQDKIDVIANKYPGRVVSLGYVDNVSDIYHAVDVVITKPGGITVSELAMTKTPAIFIRPLPGQEGDNAEFFTKRGATKTVKTALAASAAAVKLVSDPDKLIKMQKAYDSLRHPHASEAIVKSVLNDIKNEKSK</sequence>
<dbReference type="Pfam" id="PF04101">
    <property type="entry name" value="Glyco_tran_28_C"/>
    <property type="match status" value="1"/>
</dbReference>
<evidence type="ECO:0000256" key="1">
    <source>
        <dbReference type="ARBA" id="ARBA00004370"/>
    </source>
</evidence>
<dbReference type="FunCoup" id="A0A5R8QGB1">
    <property type="interactions" value="74"/>
</dbReference>
<dbReference type="GO" id="GO:0016758">
    <property type="term" value="F:hexosyltransferase activity"/>
    <property type="evidence" value="ECO:0007669"/>
    <property type="project" value="InterPro"/>
</dbReference>
<evidence type="ECO:0000313" key="8">
    <source>
        <dbReference type="Proteomes" id="UP000306912"/>
    </source>
</evidence>
<dbReference type="InterPro" id="IPR009695">
    <property type="entry name" value="Diacylglyc_glucosyltr_N"/>
</dbReference>